<feature type="domain" description="C-type lectin" evidence="2">
    <location>
        <begin position="1"/>
        <end position="105"/>
    </location>
</feature>
<dbReference type="Gene3D" id="3.10.100.10">
    <property type="entry name" value="Mannose-Binding Protein A, subunit A"/>
    <property type="match status" value="1"/>
</dbReference>
<dbReference type="InterPro" id="IPR016186">
    <property type="entry name" value="C-type_lectin-like/link_sf"/>
</dbReference>
<dbReference type="PROSITE" id="PS50041">
    <property type="entry name" value="C_TYPE_LECTIN_2"/>
    <property type="match status" value="1"/>
</dbReference>
<keyword evidence="1" id="KW-1015">Disulfide bond</keyword>
<dbReference type="InterPro" id="IPR016187">
    <property type="entry name" value="CTDL_fold"/>
</dbReference>
<dbReference type="AlphaFoldDB" id="A0A2S2NKN8"/>
<dbReference type="Pfam" id="PF00059">
    <property type="entry name" value="Lectin_C"/>
    <property type="match status" value="1"/>
</dbReference>
<dbReference type="SUPFAM" id="SSF56436">
    <property type="entry name" value="C-type lectin-like"/>
    <property type="match status" value="1"/>
</dbReference>
<protein>
    <submittedName>
        <fullName evidence="3">Perlucin</fullName>
    </submittedName>
</protein>
<dbReference type="PROSITE" id="PS00615">
    <property type="entry name" value="C_TYPE_LECTIN_1"/>
    <property type="match status" value="1"/>
</dbReference>
<evidence type="ECO:0000256" key="1">
    <source>
        <dbReference type="ARBA" id="ARBA00023157"/>
    </source>
</evidence>
<sequence>MEYCHFHGMKFASITHLEEDIDLIDGIKELDFGEGSHFWTSGNDLSENKSFVWLGNGQKIRYVNWHEGEPSNVPGEDCVEYLIKENDNFGLNDEKCSTESFFICEF</sequence>
<dbReference type="InterPro" id="IPR018378">
    <property type="entry name" value="C-type_lectin_CS"/>
</dbReference>
<accession>A0A2S2NKN8</accession>
<reference evidence="3" key="1">
    <citation type="submission" date="2018-04" db="EMBL/GenBank/DDBJ databases">
        <title>Transcriptome of Schizaphis graminum biotype I.</title>
        <authorList>
            <person name="Scully E.D."/>
            <person name="Geib S.M."/>
            <person name="Palmer N.A."/>
            <person name="Koch K."/>
            <person name="Bradshaw J."/>
            <person name="Heng-Moss T."/>
            <person name="Sarath G."/>
        </authorList>
    </citation>
    <scope>NUCLEOTIDE SEQUENCE</scope>
</reference>
<dbReference type="EMBL" id="GGMR01005141">
    <property type="protein sequence ID" value="MBY17760.1"/>
    <property type="molecule type" value="Transcribed_RNA"/>
</dbReference>
<dbReference type="InterPro" id="IPR001304">
    <property type="entry name" value="C-type_lectin-like"/>
</dbReference>
<proteinExistence type="predicted"/>
<evidence type="ECO:0000313" key="3">
    <source>
        <dbReference type="EMBL" id="MBY17760.1"/>
    </source>
</evidence>
<gene>
    <name evidence="3" type="primary">PLC</name>
    <name evidence="3" type="ORF">g.161432</name>
</gene>
<dbReference type="CDD" id="cd00037">
    <property type="entry name" value="CLECT"/>
    <property type="match status" value="1"/>
</dbReference>
<evidence type="ECO:0000259" key="2">
    <source>
        <dbReference type="PROSITE" id="PS50041"/>
    </source>
</evidence>
<name>A0A2S2NKN8_SCHGA</name>
<organism evidence="3">
    <name type="scientific">Schizaphis graminum</name>
    <name type="common">Green bug aphid</name>
    <dbReference type="NCBI Taxonomy" id="13262"/>
    <lineage>
        <taxon>Eukaryota</taxon>
        <taxon>Metazoa</taxon>
        <taxon>Ecdysozoa</taxon>
        <taxon>Arthropoda</taxon>
        <taxon>Hexapoda</taxon>
        <taxon>Insecta</taxon>
        <taxon>Pterygota</taxon>
        <taxon>Neoptera</taxon>
        <taxon>Paraneoptera</taxon>
        <taxon>Hemiptera</taxon>
        <taxon>Sternorrhyncha</taxon>
        <taxon>Aphidomorpha</taxon>
        <taxon>Aphidoidea</taxon>
        <taxon>Aphididae</taxon>
        <taxon>Aphidini</taxon>
        <taxon>Schizaphis</taxon>
    </lineage>
</organism>